<dbReference type="PANTHER" id="PTHR11061">
    <property type="entry name" value="RNA M5U METHYLTRANSFERASE"/>
    <property type="match status" value="1"/>
</dbReference>
<feature type="binding site" evidence="4">
    <location>
        <position position="409"/>
    </location>
    <ligand>
        <name>S-adenosyl-L-methionine</name>
        <dbReference type="ChEBI" id="CHEBI:59789"/>
    </ligand>
</feature>
<feature type="binding site" evidence="4">
    <location>
        <position position="311"/>
    </location>
    <ligand>
        <name>S-adenosyl-L-methionine</name>
        <dbReference type="ChEBI" id="CHEBI:59789"/>
    </ligand>
</feature>
<evidence type="ECO:0000256" key="1">
    <source>
        <dbReference type="ARBA" id="ARBA00022603"/>
    </source>
</evidence>
<dbReference type="CDD" id="cd02440">
    <property type="entry name" value="AdoMet_MTases"/>
    <property type="match status" value="1"/>
</dbReference>
<feature type="active site" evidence="5">
    <location>
        <position position="436"/>
    </location>
</feature>
<evidence type="ECO:0000313" key="8">
    <source>
        <dbReference type="EMBL" id="TNK90706.1"/>
    </source>
</evidence>
<dbReference type="RefSeq" id="WP_041817572.1">
    <property type="nucleotide sequence ID" value="NZ_CP168671.1"/>
</dbReference>
<comment type="similarity">
    <text evidence="4">Belongs to the class I-like SAM-binding methyltransferase superfamily. RNA M5U methyltransferase family.</text>
</comment>
<keyword evidence="1 4" id="KW-0489">Methyltransferase</keyword>
<reference evidence="8 9" key="1">
    <citation type="submission" date="2018-05" db="EMBL/GenBank/DDBJ databases">
        <title>Lactobacillus sanfranciscensis Ah4 draft denome sequence.</title>
        <authorList>
            <person name="Zhang G."/>
        </authorList>
    </citation>
    <scope>NUCLEOTIDE SEQUENCE [LARGE SCALE GENOMIC DNA]</scope>
    <source>
        <strain evidence="8 9">Ah4</strain>
    </source>
</reference>
<comment type="caution">
    <text evidence="8">The sequence shown here is derived from an EMBL/GenBank/DDBJ whole genome shotgun (WGS) entry which is preliminary data.</text>
</comment>
<dbReference type="GO" id="GO:0070475">
    <property type="term" value="P:rRNA base methylation"/>
    <property type="evidence" value="ECO:0007669"/>
    <property type="project" value="TreeGrafter"/>
</dbReference>
<dbReference type="PROSITE" id="PS51687">
    <property type="entry name" value="SAM_MT_RNA_M5U"/>
    <property type="match status" value="1"/>
</dbReference>
<dbReference type="Gene3D" id="2.40.50.140">
    <property type="entry name" value="Nucleic acid-binding proteins"/>
    <property type="match status" value="1"/>
</dbReference>
<dbReference type="EMBL" id="QFCR01000005">
    <property type="protein sequence ID" value="TNK90706.1"/>
    <property type="molecule type" value="Genomic_DNA"/>
</dbReference>
<evidence type="ECO:0000256" key="3">
    <source>
        <dbReference type="ARBA" id="ARBA00022691"/>
    </source>
</evidence>
<dbReference type="InterPro" id="IPR010280">
    <property type="entry name" value="U5_MeTrfase_fam"/>
</dbReference>
<dbReference type="InterPro" id="IPR012340">
    <property type="entry name" value="NA-bd_OB-fold"/>
</dbReference>
<dbReference type="PANTHER" id="PTHR11061:SF45">
    <property type="match status" value="1"/>
</dbReference>
<dbReference type="InterPro" id="IPR002792">
    <property type="entry name" value="TRAM_dom"/>
</dbReference>
<gene>
    <name evidence="8" type="ORF">DID87_02645</name>
</gene>
<keyword evidence="3 4" id="KW-0949">S-adenosyl-L-methionine</keyword>
<evidence type="ECO:0000256" key="4">
    <source>
        <dbReference type="PROSITE-ProRule" id="PRU01024"/>
    </source>
</evidence>
<evidence type="ECO:0000256" key="2">
    <source>
        <dbReference type="ARBA" id="ARBA00022679"/>
    </source>
</evidence>
<evidence type="ECO:0000256" key="6">
    <source>
        <dbReference type="SAM" id="MobiDB-lite"/>
    </source>
</evidence>
<dbReference type="Gene3D" id="3.40.50.150">
    <property type="entry name" value="Vaccinia Virus protein VP39"/>
    <property type="match status" value="1"/>
</dbReference>
<dbReference type="Pfam" id="PF01938">
    <property type="entry name" value="TRAM"/>
    <property type="match status" value="1"/>
</dbReference>
<feature type="domain" description="TRAM" evidence="7">
    <location>
        <begin position="26"/>
        <end position="84"/>
    </location>
</feature>
<dbReference type="InterPro" id="IPR030390">
    <property type="entry name" value="MeTrfase_TrmA_AS"/>
</dbReference>
<dbReference type="GO" id="GO:0070041">
    <property type="term" value="F:rRNA (uridine-C5-)-methyltransferase activity"/>
    <property type="evidence" value="ECO:0007669"/>
    <property type="project" value="TreeGrafter"/>
</dbReference>
<keyword evidence="2 4" id="KW-0808">Transferase</keyword>
<dbReference type="AlphaFoldDB" id="A0A5C4TL86"/>
<evidence type="ECO:0000256" key="5">
    <source>
        <dbReference type="PROSITE-ProRule" id="PRU10015"/>
    </source>
</evidence>
<accession>A0A5C4TL86</accession>
<dbReference type="FunFam" id="3.40.50.150:FF:000009">
    <property type="entry name" value="23S rRNA (Uracil(1939)-C(5))-methyltransferase RlmD"/>
    <property type="match status" value="1"/>
</dbReference>
<dbReference type="Proteomes" id="UP000313312">
    <property type="component" value="Unassembled WGS sequence"/>
</dbReference>
<dbReference type="SUPFAM" id="SSF53335">
    <property type="entry name" value="S-adenosyl-L-methionine-dependent methyltransferases"/>
    <property type="match status" value="1"/>
</dbReference>
<feature type="active site" description="Nucleophile" evidence="4">
    <location>
        <position position="436"/>
    </location>
</feature>
<dbReference type="InterPro" id="IPR029063">
    <property type="entry name" value="SAM-dependent_MTases_sf"/>
</dbReference>
<dbReference type="SUPFAM" id="SSF50249">
    <property type="entry name" value="Nucleic acid-binding proteins"/>
    <property type="match status" value="1"/>
</dbReference>
<name>A0A5C4TL86_FRUSA</name>
<dbReference type="FunFam" id="2.40.50.1070:FF:000003">
    <property type="entry name" value="23S rRNA (Uracil-5-)-methyltransferase RumA"/>
    <property type="match status" value="1"/>
</dbReference>
<evidence type="ECO:0000259" key="7">
    <source>
        <dbReference type="PROSITE" id="PS50926"/>
    </source>
</evidence>
<dbReference type="PROSITE" id="PS01230">
    <property type="entry name" value="TRMA_1"/>
    <property type="match status" value="1"/>
</dbReference>
<organism evidence="8 9">
    <name type="scientific">Fructilactobacillus sanfranciscensis</name>
    <name type="common">Lactobacillus sanfranciscensis</name>
    <dbReference type="NCBI Taxonomy" id="1625"/>
    <lineage>
        <taxon>Bacteria</taxon>
        <taxon>Bacillati</taxon>
        <taxon>Bacillota</taxon>
        <taxon>Bacilli</taxon>
        <taxon>Lactobacillales</taxon>
        <taxon>Lactobacillaceae</taxon>
        <taxon>Fructilactobacillus</taxon>
    </lineage>
</organism>
<dbReference type="Gene3D" id="2.40.50.1070">
    <property type="match status" value="1"/>
</dbReference>
<proteinExistence type="inferred from homology"/>
<feature type="binding site" evidence="4">
    <location>
        <position position="340"/>
    </location>
    <ligand>
        <name>S-adenosyl-L-methionine</name>
        <dbReference type="ChEBI" id="CHEBI:59789"/>
    </ligand>
</feature>
<feature type="binding site" evidence="4">
    <location>
        <position position="361"/>
    </location>
    <ligand>
        <name>S-adenosyl-L-methionine</name>
        <dbReference type="ChEBI" id="CHEBI:59789"/>
    </ligand>
</feature>
<feature type="compositionally biased region" description="Low complexity" evidence="6">
    <location>
        <begin position="1"/>
        <end position="23"/>
    </location>
</feature>
<sequence length="479" mass="54111">MKNENNNYRPKRNNFNNRRPSNPGVQVKLGQRVTVTIKRLGINGEGVGYYRRKLIFIPGALPTEVVQADITDIQPKFLRGEVVQIDKKSQFRIEPRDAYASEVGGFELEDLEYSQQLKFKRDLVKQALSRYHPRGFEKYDVRPTIGMENPYEYRNKAAFQVRTNADGYVIAGLYKEGTHEVVNMPTCSVQYPLTMKVMRAVVNMVEDFEIPTYDEKTNSGILKTIVVRAALNTNDVQVVFITNSNKLIKKQKLIMRIAEELPEVTSIMQNVNPGETPLIWGDETIHLAGSETITEKIDGLAFDLSPRAFLQLNSIMTPKLYHLAGEALNLDASDYLVDAYSGVGTIGLTLADQVAEVRGMDTVKEAIEDANENAKINHIDNAEYFYGKAEDVLPQWMAAGWRPTALVVDPPRVGLDQALIDTILQTRPEKFVYVSCNQSTLAQNLVQLTKSYNVDYLQPIDMMPQTPHVEIVVKFTLKK</sequence>
<dbReference type="PROSITE" id="PS50926">
    <property type="entry name" value="TRAM"/>
    <property type="match status" value="1"/>
</dbReference>
<feature type="region of interest" description="Disordered" evidence="6">
    <location>
        <begin position="1"/>
        <end position="25"/>
    </location>
</feature>
<dbReference type="NCBIfam" id="TIGR00479">
    <property type="entry name" value="rumA"/>
    <property type="match status" value="1"/>
</dbReference>
<evidence type="ECO:0000313" key="9">
    <source>
        <dbReference type="Proteomes" id="UP000313312"/>
    </source>
</evidence>
<dbReference type="Pfam" id="PF05958">
    <property type="entry name" value="tRNA_U5-meth_tr"/>
    <property type="match status" value="1"/>
</dbReference>
<protein>
    <submittedName>
        <fullName evidence="8">23S rRNA (Uracil(1939)-C(5))-methyltransferase RlmD</fullName>
    </submittedName>
</protein>